<dbReference type="OrthoDB" id="3388214at2"/>
<dbReference type="AlphaFoldDB" id="A0A233RSM0"/>
<dbReference type="Proteomes" id="UP000215483">
    <property type="component" value="Unassembled WGS sequence"/>
</dbReference>
<evidence type="ECO:0000313" key="2">
    <source>
        <dbReference type="EMBL" id="OXY86387.1"/>
    </source>
</evidence>
<keyword evidence="1" id="KW-0472">Membrane</keyword>
<reference evidence="2 3" key="1">
    <citation type="submission" date="2016-07" db="EMBL/GenBank/DDBJ databases">
        <title>Draft genome of Streptomyces diastatochromogenes.</title>
        <authorList>
            <person name="Podduturi R."/>
            <person name="Lukassen M.B."/>
            <person name="Clausen N."/>
            <person name="Nielsen J.L."/>
            <person name="Jorgensen N.O."/>
        </authorList>
    </citation>
    <scope>NUCLEOTIDE SEQUENCE [LARGE SCALE GENOMIC DNA]</scope>
    <source>
        <strain evidence="2 3">DSM 40608</strain>
    </source>
</reference>
<dbReference type="EMBL" id="MCGQ01000093">
    <property type="protein sequence ID" value="OXY86387.1"/>
    <property type="molecule type" value="Genomic_DNA"/>
</dbReference>
<dbReference type="RefSeq" id="WP_094222737.1">
    <property type="nucleotide sequence ID" value="NZ_MCGQ01000093.1"/>
</dbReference>
<feature type="transmembrane region" description="Helical" evidence="1">
    <location>
        <begin position="52"/>
        <end position="70"/>
    </location>
</feature>
<feature type="transmembrane region" description="Helical" evidence="1">
    <location>
        <begin position="90"/>
        <end position="110"/>
    </location>
</feature>
<feature type="transmembrane region" description="Helical" evidence="1">
    <location>
        <begin position="12"/>
        <end position="32"/>
    </location>
</feature>
<protein>
    <submittedName>
        <fullName evidence="2">Uncharacterized protein</fullName>
    </submittedName>
</protein>
<comment type="caution">
    <text evidence="2">The sequence shown here is derived from an EMBL/GenBank/DDBJ whole genome shotgun (WGS) entry which is preliminary data.</text>
</comment>
<gene>
    <name evidence="2" type="ORF">BEK98_44710</name>
</gene>
<accession>A0A233RSM0</accession>
<name>A0A233RSM0_STRDA</name>
<keyword evidence="1" id="KW-1133">Transmembrane helix</keyword>
<sequence>MREIAEAALRFPTVTFTAVLVLVIGFWALILLDPSTRDRAVHRMDADPSQPFGTPVIAAASLVITLAWILSLGGSLLLRPHETPQPWGTALAVLLLVTSLALATLATRLATRTWRRLHR</sequence>
<evidence type="ECO:0000256" key="1">
    <source>
        <dbReference type="SAM" id="Phobius"/>
    </source>
</evidence>
<organism evidence="2 3">
    <name type="scientific">Streptomyces diastatochromogenes</name>
    <dbReference type="NCBI Taxonomy" id="42236"/>
    <lineage>
        <taxon>Bacteria</taxon>
        <taxon>Bacillati</taxon>
        <taxon>Actinomycetota</taxon>
        <taxon>Actinomycetes</taxon>
        <taxon>Kitasatosporales</taxon>
        <taxon>Streptomycetaceae</taxon>
        <taxon>Streptomyces</taxon>
    </lineage>
</organism>
<proteinExistence type="predicted"/>
<evidence type="ECO:0000313" key="3">
    <source>
        <dbReference type="Proteomes" id="UP000215483"/>
    </source>
</evidence>
<keyword evidence="1" id="KW-0812">Transmembrane</keyword>
<keyword evidence="3" id="KW-1185">Reference proteome</keyword>